<proteinExistence type="predicted"/>
<dbReference type="Proteomes" id="UP001529421">
    <property type="component" value="Unassembled WGS sequence"/>
</dbReference>
<organism evidence="1 2">
    <name type="scientific">Enorma phocaeensis</name>
    <dbReference type="NCBI Taxonomy" id="1871019"/>
    <lineage>
        <taxon>Bacteria</taxon>
        <taxon>Bacillati</taxon>
        <taxon>Actinomycetota</taxon>
        <taxon>Coriobacteriia</taxon>
        <taxon>Coriobacteriales</taxon>
        <taxon>Coriobacteriaceae</taxon>
        <taxon>Enorma</taxon>
    </lineage>
</organism>
<dbReference type="EMBL" id="JAUDDZ010000022">
    <property type="protein sequence ID" value="MDM8275796.1"/>
    <property type="molecule type" value="Genomic_DNA"/>
</dbReference>
<dbReference type="RefSeq" id="WP_289546079.1">
    <property type="nucleotide sequence ID" value="NZ_JAUDDZ010000022.1"/>
</dbReference>
<gene>
    <name evidence="1" type="ORF">QUW28_09890</name>
</gene>
<evidence type="ECO:0000313" key="1">
    <source>
        <dbReference type="EMBL" id="MDM8275796.1"/>
    </source>
</evidence>
<name>A0ABT7VBB2_9ACTN</name>
<reference evidence="2" key="1">
    <citation type="submission" date="2023-06" db="EMBL/GenBank/DDBJ databases">
        <title>Identification and characterization of horizontal gene transfer across gut microbiota members of farm animals based on homology search.</title>
        <authorList>
            <person name="Zeman M."/>
            <person name="Kubasova T."/>
            <person name="Jahodarova E."/>
            <person name="Nykrynova M."/>
            <person name="Rychlik I."/>
        </authorList>
    </citation>
    <scope>NUCLEOTIDE SEQUENCE [LARGE SCALE GENOMIC DNA]</scope>
    <source>
        <strain evidence="2">154_Feed</strain>
    </source>
</reference>
<sequence>MRGKADLSSQAPFLDDGRALLDAFGVEMLDPSELDLTPGCVERARAERGEAPLAD</sequence>
<protein>
    <submittedName>
        <fullName evidence="1">Uncharacterized protein</fullName>
    </submittedName>
</protein>
<comment type="caution">
    <text evidence="1">The sequence shown here is derived from an EMBL/GenBank/DDBJ whole genome shotgun (WGS) entry which is preliminary data.</text>
</comment>
<keyword evidence="2" id="KW-1185">Reference proteome</keyword>
<evidence type="ECO:0000313" key="2">
    <source>
        <dbReference type="Proteomes" id="UP001529421"/>
    </source>
</evidence>
<accession>A0ABT7VBB2</accession>